<keyword evidence="6" id="KW-0505">Motor protein</keyword>
<evidence type="ECO:0000256" key="5">
    <source>
        <dbReference type="ARBA" id="ARBA00023054"/>
    </source>
</evidence>
<dbReference type="InterPro" id="IPR027640">
    <property type="entry name" value="Kinesin-like_fam"/>
</dbReference>
<evidence type="ECO:0000259" key="9">
    <source>
        <dbReference type="PROSITE" id="PS50067"/>
    </source>
</evidence>
<dbReference type="GO" id="GO:0005737">
    <property type="term" value="C:cytoplasm"/>
    <property type="evidence" value="ECO:0007669"/>
    <property type="project" value="UniProtKB-SubCell"/>
</dbReference>
<keyword evidence="4 6" id="KW-0067">ATP-binding</keyword>
<keyword evidence="2" id="KW-0963">Cytoplasm</keyword>
<feature type="compositionally biased region" description="Low complexity" evidence="8">
    <location>
        <begin position="695"/>
        <end position="716"/>
    </location>
</feature>
<feature type="region of interest" description="Disordered" evidence="8">
    <location>
        <begin position="1"/>
        <end position="119"/>
    </location>
</feature>
<feature type="binding site" evidence="6">
    <location>
        <begin position="311"/>
        <end position="318"/>
    </location>
    <ligand>
        <name>ATP</name>
        <dbReference type="ChEBI" id="CHEBI:30616"/>
    </ligand>
</feature>
<evidence type="ECO:0000256" key="4">
    <source>
        <dbReference type="ARBA" id="ARBA00022840"/>
    </source>
</evidence>
<evidence type="ECO:0000256" key="2">
    <source>
        <dbReference type="ARBA" id="ARBA00022490"/>
    </source>
</evidence>
<dbReference type="Gene3D" id="3.40.850.10">
    <property type="entry name" value="Kinesin motor domain"/>
    <property type="match status" value="1"/>
</dbReference>
<dbReference type="Pfam" id="PF00225">
    <property type="entry name" value="Kinesin"/>
    <property type="match status" value="1"/>
</dbReference>
<dbReference type="AlphaFoldDB" id="A0AA36NAD8"/>
<feature type="region of interest" description="Disordered" evidence="8">
    <location>
        <begin position="806"/>
        <end position="856"/>
    </location>
</feature>
<dbReference type="PANTHER" id="PTHR47969">
    <property type="entry name" value="CHROMOSOME-ASSOCIATED KINESIN KIF4A-RELATED"/>
    <property type="match status" value="1"/>
</dbReference>
<dbReference type="PANTHER" id="PTHR47969:SF15">
    <property type="entry name" value="CHROMOSOME-ASSOCIATED KINESIN KIF4A-RELATED"/>
    <property type="match status" value="1"/>
</dbReference>
<evidence type="ECO:0000256" key="6">
    <source>
        <dbReference type="PROSITE-ProRule" id="PRU00283"/>
    </source>
</evidence>
<feature type="compositionally biased region" description="Polar residues" evidence="8">
    <location>
        <begin position="101"/>
        <end position="119"/>
    </location>
</feature>
<evidence type="ECO:0000256" key="7">
    <source>
        <dbReference type="SAM" id="Coils"/>
    </source>
</evidence>
<feature type="coiled-coil region" evidence="7">
    <location>
        <begin position="1005"/>
        <end position="1061"/>
    </location>
</feature>
<evidence type="ECO:0000256" key="3">
    <source>
        <dbReference type="ARBA" id="ARBA00022741"/>
    </source>
</evidence>
<gene>
    <name evidence="10" type="ORF">EVOR1521_LOCUS23398</name>
</gene>
<dbReference type="GO" id="GO:0008017">
    <property type="term" value="F:microtubule binding"/>
    <property type="evidence" value="ECO:0007669"/>
    <property type="project" value="InterPro"/>
</dbReference>
<dbReference type="SUPFAM" id="SSF52540">
    <property type="entry name" value="P-loop containing nucleoside triphosphate hydrolases"/>
    <property type="match status" value="1"/>
</dbReference>
<dbReference type="InterPro" id="IPR027417">
    <property type="entry name" value="P-loop_NTPase"/>
</dbReference>
<evidence type="ECO:0000256" key="1">
    <source>
        <dbReference type="ARBA" id="ARBA00004496"/>
    </source>
</evidence>
<feature type="compositionally biased region" description="Polar residues" evidence="8">
    <location>
        <begin position="775"/>
        <end position="784"/>
    </location>
</feature>
<dbReference type="GO" id="GO:0007052">
    <property type="term" value="P:mitotic spindle organization"/>
    <property type="evidence" value="ECO:0007669"/>
    <property type="project" value="TreeGrafter"/>
</dbReference>
<comment type="similarity">
    <text evidence="6">Belongs to the TRAFAC class myosin-kinesin ATPase superfamily. Kinesin family.</text>
</comment>
<dbReference type="GO" id="GO:0007018">
    <property type="term" value="P:microtubule-based movement"/>
    <property type="evidence" value="ECO:0007669"/>
    <property type="project" value="InterPro"/>
</dbReference>
<dbReference type="GO" id="GO:0003777">
    <property type="term" value="F:microtubule motor activity"/>
    <property type="evidence" value="ECO:0007669"/>
    <property type="project" value="InterPro"/>
</dbReference>
<evidence type="ECO:0000256" key="8">
    <source>
        <dbReference type="SAM" id="MobiDB-lite"/>
    </source>
</evidence>
<dbReference type="SMART" id="SM00129">
    <property type="entry name" value="KISc"/>
    <property type="match status" value="1"/>
</dbReference>
<dbReference type="Proteomes" id="UP001178507">
    <property type="component" value="Unassembled WGS sequence"/>
</dbReference>
<feature type="region of interest" description="Disordered" evidence="8">
    <location>
        <begin position="772"/>
        <end position="792"/>
    </location>
</feature>
<comment type="caution">
    <text evidence="10">The sequence shown here is derived from an EMBL/GenBank/DDBJ whole genome shotgun (WGS) entry which is preliminary data.</text>
</comment>
<name>A0AA36NAD8_9DINO</name>
<comment type="subcellular location">
    <subcellularLocation>
        <location evidence="1">Cytoplasm</location>
    </subcellularLocation>
</comment>
<dbReference type="GO" id="GO:0005875">
    <property type="term" value="C:microtubule associated complex"/>
    <property type="evidence" value="ECO:0007669"/>
    <property type="project" value="TreeGrafter"/>
</dbReference>
<accession>A0AA36NAD8</accession>
<keyword evidence="3 6" id="KW-0547">Nucleotide-binding</keyword>
<protein>
    <recommendedName>
        <fullName evidence="9">Kinesin motor domain-containing protein</fullName>
    </recommendedName>
</protein>
<reference evidence="10" key="1">
    <citation type="submission" date="2023-08" db="EMBL/GenBank/DDBJ databases">
        <authorList>
            <person name="Chen Y."/>
            <person name="Shah S."/>
            <person name="Dougan E. K."/>
            <person name="Thang M."/>
            <person name="Chan C."/>
        </authorList>
    </citation>
    <scope>NUCLEOTIDE SEQUENCE</scope>
</reference>
<proteinExistence type="inferred from homology"/>
<dbReference type="EMBL" id="CAUJNA010003353">
    <property type="protein sequence ID" value="CAJ1399952.1"/>
    <property type="molecule type" value="Genomic_DNA"/>
</dbReference>
<dbReference type="InterPro" id="IPR001752">
    <property type="entry name" value="Kinesin_motor_dom"/>
</dbReference>
<feature type="domain" description="Kinesin motor" evidence="9">
    <location>
        <begin position="227"/>
        <end position="603"/>
    </location>
</feature>
<feature type="compositionally biased region" description="Basic and acidic residues" evidence="8">
    <location>
        <begin position="668"/>
        <end position="681"/>
    </location>
</feature>
<keyword evidence="5 7" id="KW-0175">Coiled coil</keyword>
<dbReference type="InterPro" id="IPR019821">
    <property type="entry name" value="Kinesin_motor_CS"/>
</dbReference>
<dbReference type="CDD" id="cd00106">
    <property type="entry name" value="KISc"/>
    <property type="match status" value="1"/>
</dbReference>
<keyword evidence="11" id="KW-1185">Reference proteome</keyword>
<feature type="compositionally biased region" description="Low complexity" evidence="8">
    <location>
        <begin position="1"/>
        <end position="11"/>
    </location>
</feature>
<dbReference type="GO" id="GO:0051231">
    <property type="term" value="P:spindle elongation"/>
    <property type="evidence" value="ECO:0007669"/>
    <property type="project" value="TreeGrafter"/>
</dbReference>
<evidence type="ECO:0000313" key="10">
    <source>
        <dbReference type="EMBL" id="CAJ1399952.1"/>
    </source>
</evidence>
<dbReference type="PRINTS" id="PR00380">
    <property type="entry name" value="KINESINHEAVY"/>
</dbReference>
<feature type="region of interest" description="Disordered" evidence="8">
    <location>
        <begin position="665"/>
        <end position="751"/>
    </location>
</feature>
<dbReference type="PROSITE" id="PS00411">
    <property type="entry name" value="KINESIN_MOTOR_1"/>
    <property type="match status" value="1"/>
</dbReference>
<feature type="compositionally biased region" description="Polar residues" evidence="8">
    <location>
        <begin position="60"/>
        <end position="77"/>
    </location>
</feature>
<sequence length="1064" mass="116199">MLAAKTAAWNAPAPPAPPPRRRREQEPDLGTSDAEAFATIEGARGTECTAEHEPAWIQHEGQTGESSEDCTSASNLESARVDLQPLHEPSENQPGVCVEHQPSQAKSPAETSHQELTTSVEQQALQESFQENDASGMELVPDLCIQPLCTQVALTEDCATVMGGPTKCVEPQQAELDGKDGAALSKGTAEPTRKASLEALASSGSGAEASPRAESEVDVKLDKAIPAVQICIRLRPMLQWEKSDGYTHSAMQLKEDDGTISLKEEGRNRQFRFNRVIGEERTQQEVWDMSGIEDVVGKVALGFHATVFAYGQTGTGKTHTMEGFNYEHFCGSAPSAAASRPRVKAKTTPADQLGIVPRAVLTLFDRVEAMRRTDTSAVVRVSFLQIYNEKIFDLLNPSLSVAQRETGGRGEEFAGLRLRWDAAKRHFFVENLFQYECASAEEALQHYQTGIANKQVASTTMNVASSRSHTLLTLTLARREEREEAAAPREVVSQLSLVDLAGSERSVASGGMGRSSTRFHEAINVNQSLFVLRRVITALSKREKPEAKNEIHVPYRESKLTSLLHNSLGGNSYLVMFACLAPADRHDDENLSTLQYASQAACIRNLPAVNVDPKDRMIQQLEARLATAHEYLLRALGVPELPEDLLEEERQALERVGGRRLRPTKRAKTWEFRDKAPRPPRAEGNLAGNSPAENAGQAGQPGQVGQPGPAARGPAGRSLGQSGQADKASRSCGPSQTGQVKAASQARTLPRAQMSRSFSGYGTPAALHRIVQGAAQKSPSSSDWPFSARRDNSEGRELFEAVDAMMRGYDGPVPPPKEKRRPKPRPASLPPVRASGDPWPKKGRDSPAADSVQSAETAVASMASKCSCASDRSQTQCTDVAVDIELSERHAEAMEELKSAQSAQGHLEGQLLAAHQRIQELEIEVCQGQPVSEVQQIKSENAELHQRLEVFYKAMEQKPDGEQKDVGMSQKIAPDLEGFHGFRVIAVGRRIVHALMKRLAKEKFHSQLVLEAVTLRNEVARLKKKKWIIKAVLDSGGEHERQAIIEEVEQLRLSKREAENGQCG</sequence>
<dbReference type="InterPro" id="IPR036961">
    <property type="entry name" value="Kinesin_motor_dom_sf"/>
</dbReference>
<dbReference type="PROSITE" id="PS50067">
    <property type="entry name" value="KINESIN_MOTOR_2"/>
    <property type="match status" value="1"/>
</dbReference>
<dbReference type="GO" id="GO:0005524">
    <property type="term" value="F:ATP binding"/>
    <property type="evidence" value="ECO:0007669"/>
    <property type="project" value="UniProtKB-UniRule"/>
</dbReference>
<evidence type="ECO:0000313" key="11">
    <source>
        <dbReference type="Proteomes" id="UP001178507"/>
    </source>
</evidence>
<organism evidence="10 11">
    <name type="scientific">Effrenium voratum</name>
    <dbReference type="NCBI Taxonomy" id="2562239"/>
    <lineage>
        <taxon>Eukaryota</taxon>
        <taxon>Sar</taxon>
        <taxon>Alveolata</taxon>
        <taxon>Dinophyceae</taxon>
        <taxon>Suessiales</taxon>
        <taxon>Symbiodiniaceae</taxon>
        <taxon>Effrenium</taxon>
    </lineage>
</organism>